<reference evidence="1" key="1">
    <citation type="submission" date="2021-06" db="EMBL/GenBank/DDBJ databases">
        <title>Parelaphostrongylus tenuis whole genome reference sequence.</title>
        <authorList>
            <person name="Garwood T.J."/>
            <person name="Larsen P.A."/>
            <person name="Fountain-Jones N.M."/>
            <person name="Garbe J.R."/>
            <person name="Macchietto M.G."/>
            <person name="Kania S.A."/>
            <person name="Gerhold R.W."/>
            <person name="Richards J.E."/>
            <person name="Wolf T.M."/>
        </authorList>
    </citation>
    <scope>NUCLEOTIDE SEQUENCE</scope>
    <source>
        <strain evidence="1">MNPRO001-30</strain>
        <tissue evidence="1">Meninges</tissue>
    </source>
</reference>
<protein>
    <submittedName>
        <fullName evidence="1">Uncharacterized protein</fullName>
    </submittedName>
</protein>
<organism evidence="1 2">
    <name type="scientific">Parelaphostrongylus tenuis</name>
    <name type="common">Meningeal worm</name>
    <dbReference type="NCBI Taxonomy" id="148309"/>
    <lineage>
        <taxon>Eukaryota</taxon>
        <taxon>Metazoa</taxon>
        <taxon>Ecdysozoa</taxon>
        <taxon>Nematoda</taxon>
        <taxon>Chromadorea</taxon>
        <taxon>Rhabditida</taxon>
        <taxon>Rhabditina</taxon>
        <taxon>Rhabditomorpha</taxon>
        <taxon>Strongyloidea</taxon>
        <taxon>Metastrongylidae</taxon>
        <taxon>Parelaphostrongylus</taxon>
    </lineage>
</organism>
<proteinExistence type="predicted"/>
<evidence type="ECO:0000313" key="2">
    <source>
        <dbReference type="Proteomes" id="UP001196413"/>
    </source>
</evidence>
<dbReference type="Proteomes" id="UP001196413">
    <property type="component" value="Unassembled WGS sequence"/>
</dbReference>
<name>A0AAD5NCL5_PARTN</name>
<keyword evidence="2" id="KW-1185">Reference proteome</keyword>
<dbReference type="AlphaFoldDB" id="A0AAD5NCL5"/>
<comment type="caution">
    <text evidence="1">The sequence shown here is derived from an EMBL/GenBank/DDBJ whole genome shotgun (WGS) entry which is preliminary data.</text>
</comment>
<sequence length="221" mass="25119">MIDVSVTDEIAFLARLQLPKHIRAEILSTRGISILYSTTKDVLAISLAVQITKYYHLPTEKNVFPLRQTETQTELVETRSIQTQVHCCRNTIASNTDFHFLSVPELKEALENVVTRHLHCRQKQGITKTTVTPFSVKMSSAQAQAPKLHLGKNIVPRLQKLRVLDKMIGERTALVENFDSQFVKSEVARKRNIIIQSRNTMNDFHGNRVVTEAKKSPAARF</sequence>
<gene>
    <name evidence="1" type="ORF">KIN20_024086</name>
</gene>
<accession>A0AAD5NCL5</accession>
<dbReference type="EMBL" id="JAHQIW010004869">
    <property type="protein sequence ID" value="KAJ1364079.1"/>
    <property type="molecule type" value="Genomic_DNA"/>
</dbReference>
<evidence type="ECO:0000313" key="1">
    <source>
        <dbReference type="EMBL" id="KAJ1364079.1"/>
    </source>
</evidence>